<accession>A0A0A0BQB9</accession>
<comment type="catalytic activity">
    <reaction evidence="7">
        <text>(2R)-O-phospho-3-sulfolactate + H2O = (2R)-3-sulfolactate + phosphate</text>
        <dbReference type="Rhea" id="RHEA:23416"/>
        <dbReference type="ChEBI" id="CHEBI:15377"/>
        <dbReference type="ChEBI" id="CHEBI:15597"/>
        <dbReference type="ChEBI" id="CHEBI:43474"/>
        <dbReference type="ChEBI" id="CHEBI:58738"/>
        <dbReference type="EC" id="3.1.3.71"/>
    </reaction>
</comment>
<dbReference type="OrthoDB" id="8588453at2"/>
<evidence type="ECO:0000256" key="4">
    <source>
        <dbReference type="ARBA" id="ARBA00021948"/>
    </source>
</evidence>
<evidence type="ECO:0000256" key="1">
    <source>
        <dbReference type="ARBA" id="ARBA00001946"/>
    </source>
</evidence>
<dbReference type="RefSeq" id="WP_035061993.1">
    <property type="nucleotide sequence ID" value="NZ_AXCZ01000154.1"/>
</dbReference>
<gene>
    <name evidence="8" type="ORF">N869_12020</name>
</gene>
<keyword evidence="6" id="KW-0460">Magnesium</keyword>
<proteinExistence type="inferred from homology"/>
<dbReference type="GO" id="GO:0000287">
    <property type="term" value="F:magnesium ion binding"/>
    <property type="evidence" value="ECO:0007669"/>
    <property type="project" value="InterPro"/>
</dbReference>
<keyword evidence="5" id="KW-0378">Hydrolase</keyword>
<dbReference type="PANTHER" id="PTHR37311:SF1">
    <property type="entry name" value="2-PHOSPHOSULFOLACTATE PHOSPHATASE-RELATED"/>
    <property type="match status" value="1"/>
</dbReference>
<dbReference type="Proteomes" id="UP000054314">
    <property type="component" value="Unassembled WGS sequence"/>
</dbReference>
<dbReference type="GO" id="GO:0050545">
    <property type="term" value="F:sulfopyruvate decarboxylase activity"/>
    <property type="evidence" value="ECO:0007669"/>
    <property type="project" value="TreeGrafter"/>
</dbReference>
<evidence type="ECO:0000313" key="9">
    <source>
        <dbReference type="Proteomes" id="UP000054314"/>
    </source>
</evidence>
<reference evidence="8 9" key="1">
    <citation type="submission" date="2013-08" db="EMBL/GenBank/DDBJ databases">
        <title>Genome sequencing of Cellulomonas bogoriensis 69B4.</title>
        <authorList>
            <person name="Chen F."/>
            <person name="Li Y."/>
            <person name="Wang G."/>
        </authorList>
    </citation>
    <scope>NUCLEOTIDE SEQUENCE [LARGE SCALE GENOMIC DNA]</scope>
    <source>
        <strain evidence="8 9">69B4</strain>
    </source>
</reference>
<organism evidence="8 9">
    <name type="scientific">Cellulomonas bogoriensis 69B4 = DSM 16987</name>
    <dbReference type="NCBI Taxonomy" id="1386082"/>
    <lineage>
        <taxon>Bacteria</taxon>
        <taxon>Bacillati</taxon>
        <taxon>Actinomycetota</taxon>
        <taxon>Actinomycetes</taxon>
        <taxon>Micrococcales</taxon>
        <taxon>Cellulomonadaceae</taxon>
        <taxon>Cellulomonas</taxon>
    </lineage>
</organism>
<dbReference type="Gene3D" id="3.90.1560.10">
    <property type="entry name" value="ComB-like"/>
    <property type="match status" value="1"/>
</dbReference>
<dbReference type="SUPFAM" id="SSF142823">
    <property type="entry name" value="ComB-like"/>
    <property type="match status" value="1"/>
</dbReference>
<name>A0A0A0BQB9_9CELL</name>
<dbReference type="AlphaFoldDB" id="A0A0A0BQB9"/>
<comment type="cofactor">
    <cofactor evidence="1">
        <name>Mg(2+)</name>
        <dbReference type="ChEBI" id="CHEBI:18420"/>
    </cofactor>
</comment>
<evidence type="ECO:0000256" key="2">
    <source>
        <dbReference type="ARBA" id="ARBA00009997"/>
    </source>
</evidence>
<sequence length="257" mass="26515">MDDIFGQRSTAVRLDWGPVGASACGAEVAVVVDVLSFSTAVTVAVERGCRVHPSPWSDDRARAIAAEHDAVLAVGRLEALREGTTVAHSLSPATLLEAEPVERLVLPSPNGSTIVAELVESGSTVVAGCLRNARAVAAHLARALEAGRSVGVIAAGERWRHDQSLRPALEDHLGAGAILAHLDSMGHGHHFSPEATAASAMFRSAGRELGRLLRDCVGGRELTEMGFAADVTVAGAVDESATVPVIVDGAFVDGGTP</sequence>
<evidence type="ECO:0000313" key="8">
    <source>
        <dbReference type="EMBL" id="KGM10166.1"/>
    </source>
</evidence>
<evidence type="ECO:0000256" key="6">
    <source>
        <dbReference type="ARBA" id="ARBA00022842"/>
    </source>
</evidence>
<dbReference type="EC" id="3.1.3.71" evidence="3"/>
<dbReference type="EMBL" id="AXCZ01000154">
    <property type="protein sequence ID" value="KGM10166.1"/>
    <property type="molecule type" value="Genomic_DNA"/>
</dbReference>
<dbReference type="InterPro" id="IPR036702">
    <property type="entry name" value="ComB-like_sf"/>
</dbReference>
<dbReference type="InterPro" id="IPR005238">
    <property type="entry name" value="ComB-like"/>
</dbReference>
<dbReference type="Pfam" id="PF04029">
    <property type="entry name" value="2-ph_phosp"/>
    <property type="match status" value="1"/>
</dbReference>
<evidence type="ECO:0000256" key="5">
    <source>
        <dbReference type="ARBA" id="ARBA00022801"/>
    </source>
</evidence>
<evidence type="ECO:0000256" key="3">
    <source>
        <dbReference type="ARBA" id="ARBA00012953"/>
    </source>
</evidence>
<protein>
    <recommendedName>
        <fullName evidence="4">Probable 2-phosphosulfolactate phosphatase</fullName>
        <ecNumber evidence="3">3.1.3.71</ecNumber>
    </recommendedName>
</protein>
<comment type="caution">
    <text evidence="8">The sequence shown here is derived from an EMBL/GenBank/DDBJ whole genome shotgun (WGS) entry which is preliminary data.</text>
</comment>
<dbReference type="PANTHER" id="PTHR37311">
    <property type="entry name" value="2-PHOSPHOSULFOLACTATE PHOSPHATASE-RELATED"/>
    <property type="match status" value="1"/>
</dbReference>
<keyword evidence="9" id="KW-1185">Reference proteome</keyword>
<dbReference type="GO" id="GO:0050532">
    <property type="term" value="F:2-phosphosulfolactate phosphatase activity"/>
    <property type="evidence" value="ECO:0007669"/>
    <property type="project" value="UniProtKB-EC"/>
</dbReference>
<evidence type="ECO:0000256" key="7">
    <source>
        <dbReference type="ARBA" id="ARBA00033711"/>
    </source>
</evidence>
<comment type="similarity">
    <text evidence="2">Belongs to the ComB family.</text>
</comment>